<reference evidence="3" key="1">
    <citation type="submission" date="2021-02" db="EMBL/GenBank/DDBJ databases">
        <title>Genome sequence of Rhodospirillales sp. strain TMPK1 isolated from soil.</title>
        <authorList>
            <person name="Nakai R."/>
            <person name="Kusada H."/>
            <person name="Tamaki H."/>
        </authorList>
    </citation>
    <scope>NUCLEOTIDE SEQUENCE</scope>
    <source>
        <strain evidence="3">TMPK1</strain>
    </source>
</reference>
<name>A0A8S8X7P3_9PROT</name>
<dbReference type="RefSeq" id="WP_420242442.1">
    <property type="nucleotide sequence ID" value="NZ_BOPV01000001.1"/>
</dbReference>
<dbReference type="InterPro" id="IPR036282">
    <property type="entry name" value="Glutathione-S-Trfase_C_sf"/>
</dbReference>
<evidence type="ECO:0000259" key="2">
    <source>
        <dbReference type="PROSITE" id="PS50405"/>
    </source>
</evidence>
<gene>
    <name evidence="3" type="ORF">TMPK1_15700</name>
</gene>
<dbReference type="InterPro" id="IPR004045">
    <property type="entry name" value="Glutathione_S-Trfase_N"/>
</dbReference>
<dbReference type="SFLD" id="SFLDG01151">
    <property type="entry name" value="Main.2:_Nu-like"/>
    <property type="match status" value="1"/>
</dbReference>
<organism evidence="3 4">
    <name type="scientific">Roseiterribacter gracilis</name>
    <dbReference type="NCBI Taxonomy" id="2812848"/>
    <lineage>
        <taxon>Bacteria</taxon>
        <taxon>Pseudomonadati</taxon>
        <taxon>Pseudomonadota</taxon>
        <taxon>Alphaproteobacteria</taxon>
        <taxon>Rhodospirillales</taxon>
        <taxon>Roseiterribacteraceae</taxon>
        <taxon>Roseiterribacter</taxon>
    </lineage>
</organism>
<dbReference type="AlphaFoldDB" id="A0A8S8X7P3"/>
<proteinExistence type="predicted"/>
<dbReference type="PROSITE" id="PS50405">
    <property type="entry name" value="GST_CTER"/>
    <property type="match status" value="1"/>
</dbReference>
<evidence type="ECO:0000259" key="1">
    <source>
        <dbReference type="PROSITE" id="PS50404"/>
    </source>
</evidence>
<evidence type="ECO:0000313" key="3">
    <source>
        <dbReference type="EMBL" id="GIL39333.1"/>
    </source>
</evidence>
<evidence type="ECO:0000313" key="4">
    <source>
        <dbReference type="Proteomes" id="UP000681075"/>
    </source>
</evidence>
<dbReference type="Proteomes" id="UP000681075">
    <property type="component" value="Unassembled WGS sequence"/>
</dbReference>
<feature type="domain" description="GST N-terminal" evidence="1">
    <location>
        <begin position="1"/>
        <end position="82"/>
    </location>
</feature>
<dbReference type="Pfam" id="PF00043">
    <property type="entry name" value="GST_C"/>
    <property type="match status" value="1"/>
</dbReference>
<comment type="caution">
    <text evidence="3">The sequence shown here is derived from an EMBL/GenBank/DDBJ whole genome shotgun (WGS) entry which is preliminary data.</text>
</comment>
<accession>A0A8S8X7P3</accession>
<dbReference type="SFLD" id="SFLDG00358">
    <property type="entry name" value="Main_(cytGST)"/>
    <property type="match status" value="1"/>
</dbReference>
<dbReference type="InterPro" id="IPR004046">
    <property type="entry name" value="GST_C"/>
</dbReference>
<dbReference type="Gene3D" id="1.20.1050.10">
    <property type="match status" value="1"/>
</dbReference>
<dbReference type="Gene3D" id="3.40.30.10">
    <property type="entry name" value="Glutaredoxin"/>
    <property type="match status" value="1"/>
</dbReference>
<dbReference type="SFLD" id="SFLDS00019">
    <property type="entry name" value="Glutathione_Transferase_(cytos"/>
    <property type="match status" value="1"/>
</dbReference>
<dbReference type="InterPro" id="IPR036249">
    <property type="entry name" value="Thioredoxin-like_sf"/>
</dbReference>
<dbReference type="PROSITE" id="PS50404">
    <property type="entry name" value="GST_NTER"/>
    <property type="match status" value="1"/>
</dbReference>
<dbReference type="InterPro" id="IPR040079">
    <property type="entry name" value="Glutathione_S-Trfase"/>
</dbReference>
<sequence length="201" mass="22496">MIDLFTYGTPNGRKVSIMLEETGLPYETHIVDIENGAQKDPAFVAISPNGKIPAIRDRTTGRTMFESGAILLHLAERSGKLRPDDKTRAATLQWSFFQAAHLGPMLGQLWHFRTASEHAPYALQRYERESNRLLDVMDVRLGQSAFLAGLDYGIADIMSFPWVDSARDPLALNFDGRPHLARWHAEIAARPAVQRGMKVPV</sequence>
<dbReference type="PANTHER" id="PTHR44051:SF8">
    <property type="entry name" value="GLUTATHIONE S-TRANSFERASE GSTA"/>
    <property type="match status" value="1"/>
</dbReference>
<dbReference type="InterPro" id="IPR010987">
    <property type="entry name" value="Glutathione-S-Trfase_C-like"/>
</dbReference>
<dbReference type="SUPFAM" id="SSF47616">
    <property type="entry name" value="GST C-terminal domain-like"/>
    <property type="match status" value="1"/>
</dbReference>
<feature type="domain" description="GST C-terminal" evidence="2">
    <location>
        <begin position="84"/>
        <end position="201"/>
    </location>
</feature>
<dbReference type="CDD" id="cd03048">
    <property type="entry name" value="GST_N_Ure2p_like"/>
    <property type="match status" value="1"/>
</dbReference>
<dbReference type="PANTHER" id="PTHR44051">
    <property type="entry name" value="GLUTATHIONE S-TRANSFERASE-RELATED"/>
    <property type="match status" value="1"/>
</dbReference>
<dbReference type="EMBL" id="BOPV01000001">
    <property type="protein sequence ID" value="GIL39333.1"/>
    <property type="molecule type" value="Genomic_DNA"/>
</dbReference>
<keyword evidence="4" id="KW-1185">Reference proteome</keyword>
<dbReference type="Pfam" id="PF13409">
    <property type="entry name" value="GST_N_2"/>
    <property type="match status" value="1"/>
</dbReference>
<dbReference type="SUPFAM" id="SSF52833">
    <property type="entry name" value="Thioredoxin-like"/>
    <property type="match status" value="1"/>
</dbReference>
<protein>
    <submittedName>
        <fullName evidence="3">Thiol:disulfide oxidoreductase</fullName>
    </submittedName>
</protein>